<proteinExistence type="predicted"/>
<evidence type="ECO:0000313" key="1">
    <source>
        <dbReference type="EMBL" id="KAJ7778481.1"/>
    </source>
</evidence>
<dbReference type="EMBL" id="JARKIB010000007">
    <property type="protein sequence ID" value="KAJ7778481.1"/>
    <property type="molecule type" value="Genomic_DNA"/>
</dbReference>
<gene>
    <name evidence="1" type="ORF">B0H16DRAFT_1503659</name>
</gene>
<reference evidence="1" key="1">
    <citation type="submission" date="2023-03" db="EMBL/GenBank/DDBJ databases">
        <title>Massive genome expansion in bonnet fungi (Mycena s.s.) driven by repeated elements and novel gene families across ecological guilds.</title>
        <authorList>
            <consortium name="Lawrence Berkeley National Laboratory"/>
            <person name="Harder C.B."/>
            <person name="Miyauchi S."/>
            <person name="Viragh M."/>
            <person name="Kuo A."/>
            <person name="Thoen E."/>
            <person name="Andreopoulos B."/>
            <person name="Lu D."/>
            <person name="Skrede I."/>
            <person name="Drula E."/>
            <person name="Henrissat B."/>
            <person name="Morin E."/>
            <person name="Kohler A."/>
            <person name="Barry K."/>
            <person name="LaButti K."/>
            <person name="Morin E."/>
            <person name="Salamov A."/>
            <person name="Lipzen A."/>
            <person name="Mereny Z."/>
            <person name="Hegedus B."/>
            <person name="Baldrian P."/>
            <person name="Stursova M."/>
            <person name="Weitz H."/>
            <person name="Taylor A."/>
            <person name="Grigoriev I.V."/>
            <person name="Nagy L.G."/>
            <person name="Martin F."/>
            <person name="Kauserud H."/>
        </authorList>
    </citation>
    <scope>NUCLEOTIDE SEQUENCE</scope>
    <source>
        <strain evidence="1">CBHHK182m</strain>
    </source>
</reference>
<dbReference type="AlphaFoldDB" id="A0AAD7NX17"/>
<organism evidence="1 2">
    <name type="scientific">Mycena metata</name>
    <dbReference type="NCBI Taxonomy" id="1033252"/>
    <lineage>
        <taxon>Eukaryota</taxon>
        <taxon>Fungi</taxon>
        <taxon>Dikarya</taxon>
        <taxon>Basidiomycota</taxon>
        <taxon>Agaricomycotina</taxon>
        <taxon>Agaricomycetes</taxon>
        <taxon>Agaricomycetidae</taxon>
        <taxon>Agaricales</taxon>
        <taxon>Marasmiineae</taxon>
        <taxon>Mycenaceae</taxon>
        <taxon>Mycena</taxon>
    </lineage>
</organism>
<accession>A0AAD7NX17</accession>
<sequence>MNSMDSATTSFCIPPVDPAKQDKARRALLSSAPAALRRFSQHRIAAVDKELSRLHRKRLGLEQIVKYEIWSRLLKIIDEDAKSHLTGEEIVRLRSANLNSCPFCLSVISKIPTHPLPVGHFIDLDTRYPEVGPQIRQIAEKALARAGEEAKSQFLLCRELRCTAMKARLREQHLKPSVDEAKFIVSKTAVAEPGLDVRWLHGLIDRSDAFGEPEEWDEWEDLVLHIQNLEAEKADLQEDLVETPLGLDSQNGLF</sequence>
<protein>
    <submittedName>
        <fullName evidence="1">Uncharacterized protein</fullName>
    </submittedName>
</protein>
<comment type="caution">
    <text evidence="1">The sequence shown here is derived from an EMBL/GenBank/DDBJ whole genome shotgun (WGS) entry which is preliminary data.</text>
</comment>
<dbReference type="Proteomes" id="UP001215598">
    <property type="component" value="Unassembled WGS sequence"/>
</dbReference>
<evidence type="ECO:0000313" key="2">
    <source>
        <dbReference type="Proteomes" id="UP001215598"/>
    </source>
</evidence>
<keyword evidence="2" id="KW-1185">Reference proteome</keyword>
<name>A0AAD7NX17_9AGAR</name>